<dbReference type="Pfam" id="PF13472">
    <property type="entry name" value="Lipase_GDSL_2"/>
    <property type="match status" value="1"/>
</dbReference>
<dbReference type="RefSeq" id="WP_167834453.1">
    <property type="nucleotide sequence ID" value="NZ_JAAVUM010000026.1"/>
</dbReference>
<organism evidence="2 3">
    <name type="scientific">Mesobacillus selenatarsenatis</name>
    <dbReference type="NCBI Taxonomy" id="388741"/>
    <lineage>
        <taxon>Bacteria</taxon>
        <taxon>Bacillati</taxon>
        <taxon>Bacillota</taxon>
        <taxon>Bacilli</taxon>
        <taxon>Bacillales</taxon>
        <taxon>Bacillaceae</taxon>
        <taxon>Mesobacillus</taxon>
    </lineage>
</organism>
<evidence type="ECO:0000313" key="3">
    <source>
        <dbReference type="Proteomes" id="UP000587942"/>
    </source>
</evidence>
<dbReference type="SUPFAM" id="SSF52266">
    <property type="entry name" value="SGNH hydrolase"/>
    <property type="match status" value="1"/>
</dbReference>
<dbReference type="Gene3D" id="2.60.120.260">
    <property type="entry name" value="Galactose-binding domain-like"/>
    <property type="match status" value="1"/>
</dbReference>
<dbReference type="InterPro" id="IPR013830">
    <property type="entry name" value="SGNH_hydro"/>
</dbReference>
<dbReference type="EMBL" id="JAAVUM010000026">
    <property type="protein sequence ID" value="NKE08100.1"/>
    <property type="molecule type" value="Genomic_DNA"/>
</dbReference>
<feature type="domain" description="SGNH hydrolase-type esterase" evidence="1">
    <location>
        <begin position="44"/>
        <end position="204"/>
    </location>
</feature>
<dbReference type="Proteomes" id="UP000587942">
    <property type="component" value="Unassembled WGS sequence"/>
</dbReference>
<evidence type="ECO:0000259" key="1">
    <source>
        <dbReference type="Pfam" id="PF13472"/>
    </source>
</evidence>
<proteinExistence type="predicted"/>
<dbReference type="Gene3D" id="3.40.50.1110">
    <property type="entry name" value="SGNH hydrolase"/>
    <property type="match status" value="1"/>
</dbReference>
<gene>
    <name evidence="2" type="ORF">GWK17_21935</name>
</gene>
<evidence type="ECO:0000313" key="2">
    <source>
        <dbReference type="EMBL" id="NKE08100.1"/>
    </source>
</evidence>
<reference evidence="2 3" key="1">
    <citation type="submission" date="2020-03" db="EMBL/GenBank/DDBJ databases">
        <authorList>
            <person name="Sun Q."/>
        </authorList>
    </citation>
    <scope>NUCLEOTIDE SEQUENCE [LARGE SCALE GENOMIC DNA]</scope>
    <source>
        <strain evidence="2 3">KACC 21451</strain>
    </source>
</reference>
<keyword evidence="2" id="KW-0378">Hydrolase</keyword>
<protein>
    <submittedName>
        <fullName evidence="2">SGNH/GDSL hydrolase family protein</fullName>
    </submittedName>
</protein>
<dbReference type="InterPro" id="IPR036514">
    <property type="entry name" value="SGNH_hydro_sf"/>
</dbReference>
<name>A0A846TMD1_9BACI</name>
<dbReference type="GO" id="GO:0016787">
    <property type="term" value="F:hydrolase activity"/>
    <property type="evidence" value="ECO:0007669"/>
    <property type="project" value="UniProtKB-KW"/>
</dbReference>
<dbReference type="CDD" id="cd00229">
    <property type="entry name" value="SGNH_hydrolase"/>
    <property type="match status" value="1"/>
</dbReference>
<comment type="caution">
    <text evidence="2">The sequence shown here is derived from an EMBL/GenBank/DDBJ whole genome shotgun (WGS) entry which is preliminary data.</text>
</comment>
<dbReference type="AlphaFoldDB" id="A0A846TMD1"/>
<accession>A0A846TMD1</accession>
<sequence>MSSIILLTAAVMIFLAIQSEHYFSKNLTVYEKIEAGSKIHYLIIGDSIGRGAGAEDKDLRWYSQFEVLLRDFSGSRARRNMIVQSGATAFEGIYKLEKAPYFRDIDLIFIVFGENDRKYMDSEQFTFFYEKLIRNAKERYPGSEVITIIESPLKQEKFADAINRVSVHYGAKPLDMRIPFKQSGMLTEQLTTDTVHPNGKGYQLYSASILELIKSNINSDTETASLPKPLTMDQSFTLYEKKNLSRSQGFVFDNGMNISRRAGDYLEYEFQGPILGVKAIRSQEGGMLKVLIDGEYVTTLSTWWPFTRERYLYIASGLDKGRHTVRFETLDKTSSNNTSEKSVIQISSIIVAKDEQK</sequence>